<dbReference type="InterPro" id="IPR036737">
    <property type="entry name" value="OmpA-like_sf"/>
</dbReference>
<keyword evidence="3" id="KW-0998">Cell outer membrane</keyword>
<protein>
    <submittedName>
        <fullName evidence="7">Flagellar motor protein MotB</fullName>
    </submittedName>
</protein>
<dbReference type="InterPro" id="IPR006664">
    <property type="entry name" value="OMP_bac"/>
</dbReference>
<keyword evidence="7" id="KW-0282">Flagellum</keyword>
<evidence type="ECO:0000313" key="8">
    <source>
        <dbReference type="Proteomes" id="UP000284120"/>
    </source>
</evidence>
<keyword evidence="5" id="KW-0732">Signal</keyword>
<evidence type="ECO:0000256" key="2">
    <source>
        <dbReference type="ARBA" id="ARBA00023136"/>
    </source>
</evidence>
<feature type="signal peptide" evidence="5">
    <location>
        <begin position="1"/>
        <end position="23"/>
    </location>
</feature>
<dbReference type="PANTHER" id="PTHR30329">
    <property type="entry name" value="STATOR ELEMENT OF FLAGELLAR MOTOR COMPLEX"/>
    <property type="match status" value="1"/>
</dbReference>
<keyword evidence="2 4" id="KW-0472">Membrane</keyword>
<sequence length="718" mass="80475">MNRYLNRLILLIGLALCSVYGFAQNKQVAESLKRAEKEYASLRYAYAIPLLEKVLKAEPNQAKAIELLADSYRRTKDYAQAEVWYAKLVQQPSLKPEWALRYAEVLANNQAYVPSENWYKKYLELAGNDGRAMAFTKAYPSVGTFMKNKKRWNIGFANINTTLAEYAPMYYQDGLLLVSNRKTDRVTKNVFGWDQTPFSDLYFVDRVEKVKPVNVDSVMQAARKDASLGKKFYRINDDDTRRTSNDSRIVGYSSVALNDTLAKALNTDALVKPFAGFVNTKYHEGPAALLPDGTLMFTRNNYFKGKAKKSAEGIIKLKLFTATAPGLDEVKPFPYNSDEYSVGHPALNSTGTLLIFASDMPGGLGGTDLYYCTRASVKEEWGKPVNMGKTINTEGDELFPTLYQDTQLFFSSTGHAGLGGLDIFEIGLDGTNPVASPINLGAPVNSSVDDFSLVRNQNGQQGFFTSNRRGNDDIYTFNYRDYRIILKGTVTASGQPVPNINIAVANQAQKLNIKTDANGAFLYELPKQSLTSLGFDIPGYTKQELSVSTNDIDTDTILIRNIALQKIEQIAKVPVLTKDCDSIRQMLKQFILYYDLDKSFIRKDAAAVADKLALFLKQNPQFDLVASSYCDSRASFDYNIKLSLRRSQSAKQYLVNKGIAADRIKIRYFGEQDLVNNCKDGVNCTEAEQQLNRRTQFFLLYKGKKAIDLDCETLLLVK</sequence>
<dbReference type="SUPFAM" id="SSF48452">
    <property type="entry name" value="TPR-like"/>
    <property type="match status" value="1"/>
</dbReference>
<name>A0A3S3PI12_9SPHI</name>
<comment type="subcellular location">
    <subcellularLocation>
        <location evidence="1">Cell outer membrane</location>
    </subcellularLocation>
</comment>
<dbReference type="OrthoDB" id="9809364at2"/>
<dbReference type="PANTHER" id="PTHR30329:SF21">
    <property type="entry name" value="LIPOPROTEIN YIAD-RELATED"/>
    <property type="match status" value="1"/>
</dbReference>
<evidence type="ECO:0000256" key="1">
    <source>
        <dbReference type="ARBA" id="ARBA00004442"/>
    </source>
</evidence>
<dbReference type="Gene3D" id="1.25.40.10">
    <property type="entry name" value="Tetratricopeptide repeat domain"/>
    <property type="match status" value="1"/>
</dbReference>
<keyword evidence="7" id="KW-0969">Cilium</keyword>
<feature type="domain" description="OmpA-like" evidence="6">
    <location>
        <begin position="581"/>
        <end position="703"/>
    </location>
</feature>
<organism evidence="7 8">
    <name type="scientific">Pedobacter chitinilyticus</name>
    <dbReference type="NCBI Taxonomy" id="2233776"/>
    <lineage>
        <taxon>Bacteria</taxon>
        <taxon>Pseudomonadati</taxon>
        <taxon>Bacteroidota</taxon>
        <taxon>Sphingobacteriia</taxon>
        <taxon>Sphingobacteriales</taxon>
        <taxon>Sphingobacteriaceae</taxon>
        <taxon>Pedobacter</taxon>
    </lineage>
</organism>
<evidence type="ECO:0000256" key="5">
    <source>
        <dbReference type="SAM" id="SignalP"/>
    </source>
</evidence>
<dbReference type="Gene3D" id="2.60.40.1120">
    <property type="entry name" value="Carboxypeptidase-like, regulatory domain"/>
    <property type="match status" value="1"/>
</dbReference>
<keyword evidence="8" id="KW-1185">Reference proteome</keyword>
<dbReference type="InterPro" id="IPR011990">
    <property type="entry name" value="TPR-like_helical_dom_sf"/>
</dbReference>
<dbReference type="CDD" id="cd07185">
    <property type="entry name" value="OmpA_C-like"/>
    <property type="match status" value="1"/>
</dbReference>
<dbReference type="Proteomes" id="UP000284120">
    <property type="component" value="Unassembled WGS sequence"/>
</dbReference>
<comment type="caution">
    <text evidence="7">The sequence shown here is derived from an EMBL/GenBank/DDBJ whole genome shotgun (WGS) entry which is preliminary data.</text>
</comment>
<gene>
    <name evidence="7" type="ORF">DPV69_00585</name>
</gene>
<accession>A0A3S3PI12</accession>
<keyword evidence="7" id="KW-0966">Cell projection</keyword>
<dbReference type="SUPFAM" id="SSF103088">
    <property type="entry name" value="OmpA-like"/>
    <property type="match status" value="1"/>
</dbReference>
<feature type="chain" id="PRO_5018623748" evidence="5">
    <location>
        <begin position="24"/>
        <end position="718"/>
    </location>
</feature>
<evidence type="ECO:0000256" key="3">
    <source>
        <dbReference type="ARBA" id="ARBA00023237"/>
    </source>
</evidence>
<evidence type="ECO:0000259" key="6">
    <source>
        <dbReference type="PROSITE" id="PS51123"/>
    </source>
</evidence>
<dbReference type="PROSITE" id="PS51123">
    <property type="entry name" value="OMPA_2"/>
    <property type="match status" value="1"/>
</dbReference>
<dbReference type="SUPFAM" id="SSF82171">
    <property type="entry name" value="DPP6 N-terminal domain-like"/>
    <property type="match status" value="1"/>
</dbReference>
<dbReference type="GO" id="GO:0009279">
    <property type="term" value="C:cell outer membrane"/>
    <property type="evidence" value="ECO:0007669"/>
    <property type="project" value="UniProtKB-SubCell"/>
</dbReference>
<dbReference type="EMBL" id="SAYW01000001">
    <property type="protein sequence ID" value="RWU09877.1"/>
    <property type="molecule type" value="Genomic_DNA"/>
</dbReference>
<dbReference type="PRINTS" id="PR01021">
    <property type="entry name" value="OMPADOMAIN"/>
</dbReference>
<dbReference type="InterPro" id="IPR050330">
    <property type="entry name" value="Bact_OuterMem_StrucFunc"/>
</dbReference>
<proteinExistence type="predicted"/>
<dbReference type="SUPFAM" id="SSF49464">
    <property type="entry name" value="Carboxypeptidase regulatory domain-like"/>
    <property type="match status" value="1"/>
</dbReference>
<dbReference type="AlphaFoldDB" id="A0A3S3PI12"/>
<reference evidence="7 8" key="1">
    <citation type="submission" date="2018-06" db="EMBL/GenBank/DDBJ databases">
        <title>Pedobacter endophyticus sp. nov., an endophytic bacterium isolated from a leaf of Triticum aestivum.</title>
        <authorList>
            <person name="Zhang L."/>
        </authorList>
    </citation>
    <scope>NUCLEOTIDE SEQUENCE [LARGE SCALE GENOMIC DNA]</scope>
    <source>
        <strain evidence="7 8">CM134L-2</strain>
    </source>
</reference>
<dbReference type="Pfam" id="PF00691">
    <property type="entry name" value="OmpA"/>
    <property type="match status" value="1"/>
</dbReference>
<dbReference type="InterPro" id="IPR006665">
    <property type="entry name" value="OmpA-like"/>
</dbReference>
<dbReference type="InterPro" id="IPR008969">
    <property type="entry name" value="CarboxyPept-like_regulatory"/>
</dbReference>
<dbReference type="RefSeq" id="WP_113645324.1">
    <property type="nucleotide sequence ID" value="NZ_QMHN01000001.1"/>
</dbReference>
<evidence type="ECO:0000256" key="4">
    <source>
        <dbReference type="PROSITE-ProRule" id="PRU00473"/>
    </source>
</evidence>
<evidence type="ECO:0000313" key="7">
    <source>
        <dbReference type="EMBL" id="RWU09877.1"/>
    </source>
</evidence>
<dbReference type="Gene3D" id="3.30.1330.60">
    <property type="entry name" value="OmpA-like domain"/>
    <property type="match status" value="1"/>
</dbReference>